<reference evidence="1 2" key="1">
    <citation type="submission" date="2017-09" db="EMBL/GenBank/DDBJ databases">
        <title>Bacterial strain isolated from the female urinary microbiota.</title>
        <authorList>
            <person name="Thomas-White K."/>
            <person name="Kumar N."/>
            <person name="Forster S."/>
            <person name="Putonti C."/>
            <person name="Lawley T."/>
            <person name="Wolfe A.J."/>
        </authorList>
    </citation>
    <scope>NUCLEOTIDE SEQUENCE [LARGE SCALE GENOMIC DNA]</scope>
    <source>
        <strain evidence="1 2">UMB1301</strain>
    </source>
</reference>
<proteinExistence type="predicted"/>
<protein>
    <recommendedName>
        <fullName evidence="3">ATPase</fullName>
    </recommendedName>
</protein>
<dbReference type="RefSeq" id="WP_102239181.1">
    <property type="nucleotide sequence ID" value="NZ_JBDMHW010000006.1"/>
</dbReference>
<dbReference type="InterPro" id="IPR023393">
    <property type="entry name" value="START-like_dom_sf"/>
</dbReference>
<gene>
    <name evidence="1" type="ORF">CJ199_09175</name>
</gene>
<dbReference type="Gene3D" id="3.30.530.20">
    <property type="match status" value="1"/>
</dbReference>
<accession>A0A2N6VM67</accession>
<dbReference type="Proteomes" id="UP000235598">
    <property type="component" value="Unassembled WGS sequence"/>
</dbReference>
<evidence type="ECO:0008006" key="3">
    <source>
        <dbReference type="Google" id="ProtNLM"/>
    </source>
</evidence>
<dbReference type="SUPFAM" id="SSF55961">
    <property type="entry name" value="Bet v1-like"/>
    <property type="match status" value="1"/>
</dbReference>
<evidence type="ECO:0000313" key="1">
    <source>
        <dbReference type="EMBL" id="PMD05240.1"/>
    </source>
</evidence>
<dbReference type="AlphaFoldDB" id="A0A2N6VM67"/>
<name>A0A2N6VM67_9MICO</name>
<comment type="caution">
    <text evidence="1">The sequence shown here is derived from an EMBL/GenBank/DDBJ whole genome shotgun (WGS) entry which is preliminary data.</text>
</comment>
<dbReference type="EMBL" id="PNHK01000003">
    <property type="protein sequence ID" value="PMD05240.1"/>
    <property type="molecule type" value="Genomic_DNA"/>
</dbReference>
<evidence type="ECO:0000313" key="2">
    <source>
        <dbReference type="Proteomes" id="UP000235598"/>
    </source>
</evidence>
<organism evidence="1 2">
    <name type="scientific">Brevibacterium paucivorans</name>
    <dbReference type="NCBI Taxonomy" id="170994"/>
    <lineage>
        <taxon>Bacteria</taxon>
        <taxon>Bacillati</taxon>
        <taxon>Actinomycetota</taxon>
        <taxon>Actinomycetes</taxon>
        <taxon>Micrococcales</taxon>
        <taxon>Brevibacteriaceae</taxon>
        <taxon>Brevibacterium</taxon>
    </lineage>
</organism>
<sequence>MDIEATLTEWEDGCDLVISADAPVDRATVWNYVTNPEAASQWFAPWSREADILTFDFDGEALAGEIIGCEDQRFFLLELPFGRVGLSVNGEKPDSTRITVTQTFVTYEEAAHTVPEIGPVWDTHLRALLTELGVKNVDIDEDSQARKYANLTVEDL</sequence>